<organism evidence="1 2">
    <name type="scientific">Exophiala dermatitidis (strain ATCC 34100 / CBS 525.76 / NIH/UT8656)</name>
    <name type="common">Black yeast</name>
    <name type="synonym">Wangiella dermatitidis</name>
    <dbReference type="NCBI Taxonomy" id="858893"/>
    <lineage>
        <taxon>Eukaryota</taxon>
        <taxon>Fungi</taxon>
        <taxon>Dikarya</taxon>
        <taxon>Ascomycota</taxon>
        <taxon>Pezizomycotina</taxon>
        <taxon>Eurotiomycetes</taxon>
        <taxon>Chaetothyriomycetidae</taxon>
        <taxon>Chaetothyriales</taxon>
        <taxon>Herpotrichiellaceae</taxon>
        <taxon>Exophiala</taxon>
    </lineage>
</organism>
<sequence>MCSADFPLGRESLCVPNGVRRCCTQVCVFLWAGRYLPRPELACIDSRVMLKSRHTLTNYTFLVSSHISHSMHRPNAGNMGYSASIMSAGGSIGANLGSPSPFRPSQVQHSFVSKHRYHGMALVRISRAIRNHVS</sequence>
<dbReference type="GeneID" id="20307550"/>
<dbReference type="RefSeq" id="XP_009155207.1">
    <property type="nucleotide sequence ID" value="XM_009156959.1"/>
</dbReference>
<dbReference type="InParanoid" id="H6BRL7"/>
<dbReference type="AlphaFoldDB" id="H6BRL7"/>
<protein>
    <submittedName>
        <fullName evidence="1">Uncharacterized protein</fullName>
    </submittedName>
</protein>
<proteinExistence type="predicted"/>
<reference evidence="1" key="1">
    <citation type="submission" date="2011-07" db="EMBL/GenBank/DDBJ databases">
        <title>The Genome Sequence of Exophiala (Wangiella) dermatitidis NIH/UT8656.</title>
        <authorList>
            <consortium name="The Broad Institute Genome Sequencing Platform"/>
            <person name="Cuomo C."/>
            <person name="Wang Z."/>
            <person name="Hunicke-Smith S."/>
            <person name="Szanislo P.J."/>
            <person name="Earl A."/>
            <person name="Young S.K."/>
            <person name="Zeng Q."/>
            <person name="Gargeya S."/>
            <person name="Fitzgerald M."/>
            <person name="Haas B."/>
            <person name="Abouelleil A."/>
            <person name="Alvarado L."/>
            <person name="Arachchi H.M."/>
            <person name="Berlin A."/>
            <person name="Brown A."/>
            <person name="Chapman S.B."/>
            <person name="Chen Z."/>
            <person name="Dunbar C."/>
            <person name="Freedman E."/>
            <person name="Gearin G."/>
            <person name="Gellesch M."/>
            <person name="Goldberg J."/>
            <person name="Griggs A."/>
            <person name="Gujja S."/>
            <person name="Heiman D."/>
            <person name="Howarth C."/>
            <person name="Larson L."/>
            <person name="Lui A."/>
            <person name="MacDonald P.J.P."/>
            <person name="Montmayeur A."/>
            <person name="Murphy C."/>
            <person name="Neiman D."/>
            <person name="Pearson M."/>
            <person name="Priest M."/>
            <person name="Roberts A."/>
            <person name="Saif S."/>
            <person name="Shea T."/>
            <person name="Shenoy N."/>
            <person name="Sisk P."/>
            <person name="Stolte C."/>
            <person name="Sykes S."/>
            <person name="Wortman J."/>
            <person name="Nusbaum C."/>
            <person name="Birren B."/>
        </authorList>
    </citation>
    <scope>NUCLEOTIDE SEQUENCE</scope>
    <source>
        <strain evidence="1">NIH/UT8656</strain>
    </source>
</reference>
<dbReference type="EMBL" id="JH226131">
    <property type="protein sequence ID" value="EHY54746.1"/>
    <property type="molecule type" value="Genomic_DNA"/>
</dbReference>
<dbReference type="Proteomes" id="UP000007304">
    <property type="component" value="Unassembled WGS sequence"/>
</dbReference>
<dbReference type="VEuPathDB" id="FungiDB:HMPREF1120_02911"/>
<name>H6BRL7_EXODN</name>
<keyword evidence="2" id="KW-1185">Reference proteome</keyword>
<evidence type="ECO:0000313" key="2">
    <source>
        <dbReference type="Proteomes" id="UP000007304"/>
    </source>
</evidence>
<gene>
    <name evidence="1" type="ORF">HMPREF1120_02911</name>
</gene>
<evidence type="ECO:0000313" key="1">
    <source>
        <dbReference type="EMBL" id="EHY54746.1"/>
    </source>
</evidence>
<dbReference type="HOGENOM" id="CLU_1896207_0_0_1"/>
<accession>H6BRL7</accession>